<gene>
    <name evidence="2" type="ORF">B1812_11850</name>
</gene>
<dbReference type="STRING" id="655015.B1812_11850"/>
<sequence>MFLALGFLLAGILVLLFLPALWARASRLSMRRLQMLAPFTREEAIAQRDLLRADHAFRERKIAQELDEARATKAKHLLEIGRKTVQLHEQEEKQKRAEAQSRELQRELAEARDQLGERAELLALTERALHGVIARYERLLNGLRDANLDPQAFGADARGELSAAEDALNARLAELHEDYRGLRRAVEALQRENASLSPRANGFDAAAADLAQLRPELESVRTRKQGLEDELNALRATSRDDSERKASRIAQLELALRQSRDEARDYAEKLETARADNSMLEGAINALRKDRERMRGSALPSVSLDAGDVATLRQEIVNLGARMLNTKEHAG</sequence>
<evidence type="ECO:0000313" key="2">
    <source>
        <dbReference type="EMBL" id="ARN83599.1"/>
    </source>
</evidence>
<dbReference type="Proteomes" id="UP000193978">
    <property type="component" value="Chromosome"/>
</dbReference>
<keyword evidence="1" id="KW-0175">Coiled coil</keyword>
<dbReference type="EMBL" id="CP019948">
    <property type="protein sequence ID" value="ARN83599.1"/>
    <property type="molecule type" value="Genomic_DNA"/>
</dbReference>
<feature type="coiled-coil region" evidence="1">
    <location>
        <begin position="165"/>
        <end position="192"/>
    </location>
</feature>
<evidence type="ECO:0000256" key="1">
    <source>
        <dbReference type="SAM" id="Coils"/>
    </source>
</evidence>
<protein>
    <submittedName>
        <fullName evidence="2">Uncharacterized protein</fullName>
    </submittedName>
</protein>
<feature type="coiled-coil region" evidence="1">
    <location>
        <begin position="87"/>
        <end position="121"/>
    </location>
</feature>
<name>A0A1W6N194_9HYPH</name>
<dbReference type="KEGG" id="mbry:B1812_11850"/>
<organism evidence="2 3">
    <name type="scientific">Methylocystis bryophila</name>
    <dbReference type="NCBI Taxonomy" id="655015"/>
    <lineage>
        <taxon>Bacteria</taxon>
        <taxon>Pseudomonadati</taxon>
        <taxon>Pseudomonadota</taxon>
        <taxon>Alphaproteobacteria</taxon>
        <taxon>Hyphomicrobiales</taxon>
        <taxon>Methylocystaceae</taxon>
        <taxon>Methylocystis</taxon>
    </lineage>
</organism>
<accession>A0A1W6N194</accession>
<feature type="coiled-coil region" evidence="1">
    <location>
        <begin position="217"/>
        <end position="290"/>
    </location>
</feature>
<evidence type="ECO:0000313" key="3">
    <source>
        <dbReference type="Proteomes" id="UP000193978"/>
    </source>
</evidence>
<reference evidence="2 3" key="1">
    <citation type="submission" date="2017-02" db="EMBL/GenBank/DDBJ databases">
        <authorList>
            <person name="Peterson S.W."/>
        </authorList>
    </citation>
    <scope>NUCLEOTIDE SEQUENCE [LARGE SCALE GENOMIC DNA]</scope>
    <source>
        <strain evidence="2 3">S285</strain>
    </source>
</reference>
<proteinExistence type="predicted"/>
<dbReference type="Gene3D" id="1.10.287.1490">
    <property type="match status" value="1"/>
</dbReference>
<dbReference type="AlphaFoldDB" id="A0A1W6N194"/>
<keyword evidence="3" id="KW-1185">Reference proteome</keyword>